<evidence type="ECO:0000313" key="1">
    <source>
        <dbReference type="EMBL" id="SFV53129.1"/>
    </source>
</evidence>
<accession>A0A1W1BI00</accession>
<dbReference type="AlphaFoldDB" id="A0A1W1BI00"/>
<organism evidence="1">
    <name type="scientific">hydrothermal vent metagenome</name>
    <dbReference type="NCBI Taxonomy" id="652676"/>
    <lineage>
        <taxon>unclassified sequences</taxon>
        <taxon>metagenomes</taxon>
        <taxon>ecological metagenomes</taxon>
    </lineage>
</organism>
<reference evidence="1" key="1">
    <citation type="submission" date="2016-10" db="EMBL/GenBank/DDBJ databases">
        <authorList>
            <person name="de Groot N.N."/>
        </authorList>
    </citation>
    <scope>NUCLEOTIDE SEQUENCE</scope>
</reference>
<name>A0A1W1BI00_9ZZZZ</name>
<protein>
    <submittedName>
        <fullName evidence="1">Uncharacterized protein</fullName>
    </submittedName>
</protein>
<sequence length="332" mass="38910">MFGKILEALYFKIFVNIVTNRSKTIVYIEKHSRKELLASDEKEFSTLECDEAMYKFITAHTLESPYYYISVLDMSHSQGALPTCSKERIKFYVTIDDGEYKCINNWTYYTEKENIIEIKRRYSCVGVDYIFSPFVLLSHFFKDKIDTKFAMYILVQEGFLSLAVFENAQLLYGAHLDMVKEDDFNGIGIEEEDDGEDLFLDDVDEGDDESSELEDFANIEDLDSLDDIDEFSDSKDMDEELLESTETLEAPDEKSFNEDYERFTLIQESVGEFYKDPRFESKFIENVYIADSVGVTSDFKKYLEEEMFFNVYIRRIDLALELCEVAKREQKL</sequence>
<gene>
    <name evidence="1" type="ORF">MNB_SM-5-1088</name>
</gene>
<dbReference type="EMBL" id="FPHH01000022">
    <property type="protein sequence ID" value="SFV53129.1"/>
    <property type="molecule type" value="Genomic_DNA"/>
</dbReference>
<proteinExistence type="predicted"/>